<dbReference type="Gene3D" id="6.10.250.3130">
    <property type="match status" value="1"/>
</dbReference>
<sequence length="89" mass="10550">MPLPVERKSEIISDYRTHDSDTGSPEVQVALLTKRIEHLTGHFKTHGKDHHSRLGLLKMVGKRRRLLDYLKRKDYERYQTTIKRLGLRK</sequence>
<keyword evidence="4 6" id="KW-0699">rRNA-binding</keyword>
<dbReference type="GO" id="GO:0003735">
    <property type="term" value="F:structural constituent of ribosome"/>
    <property type="evidence" value="ECO:0007669"/>
    <property type="project" value="InterPro"/>
</dbReference>
<dbReference type="FunFam" id="1.10.287.10:FF:000002">
    <property type="entry name" value="30S ribosomal protein S15"/>
    <property type="match status" value="1"/>
</dbReference>
<dbReference type="Pfam" id="PF00312">
    <property type="entry name" value="Ribosomal_S15"/>
    <property type="match status" value="1"/>
</dbReference>
<dbReference type="InterPro" id="IPR005290">
    <property type="entry name" value="Ribosomal_uS15_bac-type"/>
</dbReference>
<evidence type="ECO:0000256" key="7">
    <source>
        <dbReference type="SAM" id="MobiDB-lite"/>
    </source>
</evidence>
<dbReference type="PANTHER" id="PTHR23321:SF26">
    <property type="entry name" value="SMALL RIBOSOMAL SUBUNIT PROTEIN US15M"/>
    <property type="match status" value="1"/>
</dbReference>
<dbReference type="GO" id="GO:0019843">
    <property type="term" value="F:rRNA binding"/>
    <property type="evidence" value="ECO:0007669"/>
    <property type="project" value="UniProtKB-UniRule"/>
</dbReference>
<dbReference type="CDD" id="cd00353">
    <property type="entry name" value="Ribosomal_S15p_S13e"/>
    <property type="match status" value="1"/>
</dbReference>
<keyword evidence="1 4" id="KW-0689">Ribosomal protein</keyword>
<evidence type="ECO:0000313" key="8">
    <source>
        <dbReference type="EMBL" id="MBD3867082.1"/>
    </source>
</evidence>
<proteinExistence type="inferred from homology"/>
<organism evidence="8 9">
    <name type="scientific">Candidatus Polarisedimenticola svalbardensis</name>
    <dbReference type="NCBI Taxonomy" id="2886004"/>
    <lineage>
        <taxon>Bacteria</taxon>
        <taxon>Pseudomonadati</taxon>
        <taxon>Acidobacteriota</taxon>
        <taxon>Candidatus Polarisedimenticolia</taxon>
        <taxon>Candidatus Polarisedimenticolales</taxon>
        <taxon>Candidatus Polarisedimenticolaceae</taxon>
        <taxon>Candidatus Polarisedimenticola</taxon>
    </lineage>
</organism>
<feature type="region of interest" description="Disordered" evidence="7">
    <location>
        <begin position="1"/>
        <end position="24"/>
    </location>
</feature>
<dbReference type="GO" id="GO:0022627">
    <property type="term" value="C:cytosolic small ribosomal subunit"/>
    <property type="evidence" value="ECO:0007669"/>
    <property type="project" value="TreeGrafter"/>
</dbReference>
<gene>
    <name evidence="4 8" type="primary">rpsO</name>
    <name evidence="8" type="ORF">IFK94_03070</name>
</gene>
<comment type="function">
    <text evidence="4 6">One of the primary rRNA binding proteins, it binds directly to 16S rRNA where it helps nucleate assembly of the platform of the 30S subunit by binding and bridging several RNA helices of the 16S rRNA.</text>
</comment>
<evidence type="ECO:0000256" key="6">
    <source>
        <dbReference type="RuleBase" id="RU004524"/>
    </source>
</evidence>
<dbReference type="NCBIfam" id="TIGR00952">
    <property type="entry name" value="S15_bact"/>
    <property type="match status" value="1"/>
</dbReference>
<comment type="function">
    <text evidence="4">Forms an intersubunit bridge (bridge B4) with the 23S rRNA of the 50S subunit in the ribosome.</text>
</comment>
<evidence type="ECO:0000256" key="1">
    <source>
        <dbReference type="ARBA" id="ARBA00022980"/>
    </source>
</evidence>
<feature type="compositionally biased region" description="Basic and acidic residues" evidence="7">
    <location>
        <begin position="1"/>
        <end position="21"/>
    </location>
</feature>
<dbReference type="InterPro" id="IPR009068">
    <property type="entry name" value="uS15_NS1_RNA-bd_sf"/>
</dbReference>
<dbReference type="GO" id="GO:0006412">
    <property type="term" value="P:translation"/>
    <property type="evidence" value="ECO:0007669"/>
    <property type="project" value="UniProtKB-UniRule"/>
</dbReference>
<dbReference type="Proteomes" id="UP000648239">
    <property type="component" value="Unassembled WGS sequence"/>
</dbReference>
<dbReference type="PANTHER" id="PTHR23321">
    <property type="entry name" value="RIBOSOMAL PROTEIN S15, BACTERIAL AND ORGANELLAR"/>
    <property type="match status" value="1"/>
</dbReference>
<comment type="similarity">
    <text evidence="4 5">Belongs to the universal ribosomal protein uS15 family.</text>
</comment>
<accession>A0A8J6XYE8</accession>
<dbReference type="Gene3D" id="1.10.287.10">
    <property type="entry name" value="S15/NS1, RNA-binding"/>
    <property type="match status" value="1"/>
</dbReference>
<evidence type="ECO:0000256" key="2">
    <source>
        <dbReference type="ARBA" id="ARBA00023274"/>
    </source>
</evidence>
<reference evidence="8 9" key="1">
    <citation type="submission" date="2020-08" db="EMBL/GenBank/DDBJ databases">
        <title>Acidobacteriota in marine sediments use diverse sulfur dissimilation pathways.</title>
        <authorList>
            <person name="Wasmund K."/>
        </authorList>
    </citation>
    <scope>NUCLEOTIDE SEQUENCE [LARGE SCALE GENOMIC DNA]</scope>
    <source>
        <strain evidence="8">MAG AM4</strain>
    </source>
</reference>
<keyword evidence="2 4" id="KW-0687">Ribonucleoprotein</keyword>
<evidence type="ECO:0000256" key="3">
    <source>
        <dbReference type="ARBA" id="ARBA00064542"/>
    </source>
</evidence>
<protein>
    <recommendedName>
        <fullName evidence="4">Small ribosomal subunit protein uS15</fullName>
    </recommendedName>
</protein>
<evidence type="ECO:0000313" key="9">
    <source>
        <dbReference type="Proteomes" id="UP000648239"/>
    </source>
</evidence>
<dbReference type="SUPFAM" id="SSF47060">
    <property type="entry name" value="S15/NS1 RNA-binding domain"/>
    <property type="match status" value="1"/>
</dbReference>
<comment type="caution">
    <text evidence="8">The sequence shown here is derived from an EMBL/GenBank/DDBJ whole genome shotgun (WGS) entry which is preliminary data.</text>
</comment>
<dbReference type="PROSITE" id="PS00362">
    <property type="entry name" value="RIBOSOMAL_S15"/>
    <property type="match status" value="1"/>
</dbReference>
<dbReference type="AlphaFoldDB" id="A0A8J6XYE8"/>
<comment type="subunit">
    <text evidence="3 4">Part of the 30S ribosomal subunit. Forms a bridge to the 50S subunit in the 70S ribosome, contacting the 23S rRNA.</text>
</comment>
<dbReference type="HAMAP" id="MF_01343_B">
    <property type="entry name" value="Ribosomal_uS15_B"/>
    <property type="match status" value="1"/>
</dbReference>
<dbReference type="SMART" id="SM01387">
    <property type="entry name" value="Ribosomal_S15"/>
    <property type="match status" value="1"/>
</dbReference>
<keyword evidence="4 6" id="KW-0694">RNA-binding</keyword>
<dbReference type="InterPro" id="IPR000589">
    <property type="entry name" value="Ribosomal_uS15"/>
</dbReference>
<evidence type="ECO:0000256" key="5">
    <source>
        <dbReference type="RuleBase" id="RU003919"/>
    </source>
</evidence>
<dbReference type="EMBL" id="JACXWD010000006">
    <property type="protein sequence ID" value="MBD3867082.1"/>
    <property type="molecule type" value="Genomic_DNA"/>
</dbReference>
<name>A0A8J6XYE8_9BACT</name>
<evidence type="ECO:0000256" key="4">
    <source>
        <dbReference type="HAMAP-Rule" id="MF_01343"/>
    </source>
</evidence>